<dbReference type="InterPro" id="IPR001789">
    <property type="entry name" value="Sig_transdc_resp-reg_receiver"/>
</dbReference>
<evidence type="ECO:0000256" key="2">
    <source>
        <dbReference type="PROSITE-ProRule" id="PRU00169"/>
    </source>
</evidence>
<dbReference type="PROSITE" id="PS50110">
    <property type="entry name" value="RESPONSE_REGULATORY"/>
    <property type="match status" value="2"/>
</dbReference>
<dbReference type="Pfam" id="PF00072">
    <property type="entry name" value="Response_reg"/>
    <property type="match status" value="2"/>
</dbReference>
<dbReference type="InterPro" id="IPR000160">
    <property type="entry name" value="GGDEF_dom"/>
</dbReference>
<dbReference type="RefSeq" id="WP_101175084.1">
    <property type="nucleotide sequence ID" value="NZ_PISE01000003.1"/>
</dbReference>
<organism evidence="6 7">
    <name type="scientific">Niallia nealsonii</name>
    <dbReference type="NCBI Taxonomy" id="115979"/>
    <lineage>
        <taxon>Bacteria</taxon>
        <taxon>Bacillati</taxon>
        <taxon>Bacillota</taxon>
        <taxon>Bacilli</taxon>
        <taxon>Bacillales</taxon>
        <taxon>Bacillaceae</taxon>
        <taxon>Niallia</taxon>
    </lineage>
</organism>
<dbReference type="CDD" id="cd17574">
    <property type="entry name" value="REC_OmpR"/>
    <property type="match status" value="1"/>
</dbReference>
<feature type="domain" description="Response regulatory" evidence="3">
    <location>
        <begin position="411"/>
        <end position="534"/>
    </location>
</feature>
<dbReference type="GO" id="GO:0052621">
    <property type="term" value="F:diguanylate cyclase activity"/>
    <property type="evidence" value="ECO:0007669"/>
    <property type="project" value="TreeGrafter"/>
</dbReference>
<evidence type="ECO:0000313" key="6">
    <source>
        <dbReference type="EMBL" id="PKG25378.1"/>
    </source>
</evidence>
<dbReference type="InterPro" id="IPR036641">
    <property type="entry name" value="HPT_dom_sf"/>
</dbReference>
<dbReference type="CDD" id="cd01949">
    <property type="entry name" value="GGDEF"/>
    <property type="match status" value="1"/>
</dbReference>
<dbReference type="GO" id="GO:0000160">
    <property type="term" value="P:phosphorelay signal transduction system"/>
    <property type="evidence" value="ECO:0007669"/>
    <property type="project" value="InterPro"/>
</dbReference>
<accession>A0A2N0Z784</accession>
<dbReference type="AlphaFoldDB" id="A0A2N0Z784"/>
<dbReference type="SUPFAM" id="SSF52172">
    <property type="entry name" value="CheY-like"/>
    <property type="match status" value="2"/>
</dbReference>
<feature type="modified residue" description="Phosphohistidine" evidence="1">
    <location>
        <position position="40"/>
    </location>
</feature>
<proteinExistence type="predicted"/>
<dbReference type="InterPro" id="IPR011006">
    <property type="entry name" value="CheY-like_superfamily"/>
</dbReference>
<dbReference type="FunFam" id="3.30.70.270:FF:000001">
    <property type="entry name" value="Diguanylate cyclase domain protein"/>
    <property type="match status" value="1"/>
</dbReference>
<feature type="domain" description="HPt" evidence="5">
    <location>
        <begin position="1"/>
        <end position="98"/>
    </location>
</feature>
<dbReference type="InterPro" id="IPR008207">
    <property type="entry name" value="Sig_transdc_His_kin_Hpt_dom"/>
</dbReference>
<dbReference type="PANTHER" id="PTHR45138:SF9">
    <property type="entry name" value="DIGUANYLATE CYCLASE DGCM-RELATED"/>
    <property type="match status" value="1"/>
</dbReference>
<feature type="domain" description="GGDEF" evidence="4">
    <location>
        <begin position="267"/>
        <end position="400"/>
    </location>
</feature>
<feature type="modified residue" description="4-aspartylphosphate" evidence="2">
    <location>
        <position position="467"/>
    </location>
</feature>
<comment type="caution">
    <text evidence="6">The sequence shown here is derived from an EMBL/GenBank/DDBJ whole genome shotgun (WGS) entry which is preliminary data.</text>
</comment>
<protein>
    <submittedName>
        <fullName evidence="6">Diguanylate cyclase</fullName>
    </submittedName>
</protein>
<reference evidence="6 7" key="1">
    <citation type="journal article" date="2003" name="Int. J. Syst. Evol. Microbiol.">
        <title>Bacillus nealsonii sp. nov., isolated from a spacecraft-assembly facility, whose spores are gamma-radiation resistant.</title>
        <authorList>
            <person name="Venkateswaran K."/>
            <person name="Kempf M."/>
            <person name="Chen F."/>
            <person name="Satomi M."/>
            <person name="Nicholson W."/>
            <person name="Kern R."/>
        </authorList>
    </citation>
    <scope>NUCLEOTIDE SEQUENCE [LARGE SCALE GENOMIC DNA]</scope>
    <source>
        <strain evidence="6 7">FO-92</strain>
    </source>
</reference>
<evidence type="ECO:0000313" key="7">
    <source>
        <dbReference type="Proteomes" id="UP000233375"/>
    </source>
</evidence>
<name>A0A2N0Z784_9BACI</name>
<dbReference type="SUPFAM" id="SSF47226">
    <property type="entry name" value="Histidine-containing phosphotransfer domain, HPT domain"/>
    <property type="match status" value="1"/>
</dbReference>
<dbReference type="Gene3D" id="3.30.70.270">
    <property type="match status" value="1"/>
</dbReference>
<dbReference type="NCBIfam" id="TIGR00254">
    <property type="entry name" value="GGDEF"/>
    <property type="match status" value="1"/>
</dbReference>
<dbReference type="InterPro" id="IPR029787">
    <property type="entry name" value="Nucleotide_cyclase"/>
</dbReference>
<dbReference type="SUPFAM" id="SSF55073">
    <property type="entry name" value="Nucleotide cyclase"/>
    <property type="match status" value="1"/>
</dbReference>
<dbReference type="EMBL" id="PISE01000003">
    <property type="protein sequence ID" value="PKG25378.1"/>
    <property type="molecule type" value="Genomic_DNA"/>
</dbReference>
<dbReference type="InterPro" id="IPR050469">
    <property type="entry name" value="Diguanylate_Cyclase"/>
</dbReference>
<evidence type="ECO:0000259" key="4">
    <source>
        <dbReference type="PROSITE" id="PS50887"/>
    </source>
</evidence>
<dbReference type="Proteomes" id="UP000233375">
    <property type="component" value="Unassembled WGS sequence"/>
</dbReference>
<dbReference type="PANTHER" id="PTHR45138">
    <property type="entry name" value="REGULATORY COMPONENTS OF SENSORY TRANSDUCTION SYSTEM"/>
    <property type="match status" value="1"/>
</dbReference>
<keyword evidence="2" id="KW-0597">Phosphoprotein</keyword>
<feature type="domain" description="Response regulatory" evidence="3">
    <location>
        <begin position="111"/>
        <end position="227"/>
    </location>
</feature>
<evidence type="ECO:0000256" key="1">
    <source>
        <dbReference type="PROSITE-ProRule" id="PRU00110"/>
    </source>
</evidence>
<dbReference type="Gene3D" id="3.40.50.2300">
    <property type="match status" value="2"/>
</dbReference>
<dbReference type="SMART" id="SM00448">
    <property type="entry name" value="REC"/>
    <property type="match status" value="2"/>
</dbReference>
<dbReference type="CDD" id="cd00156">
    <property type="entry name" value="REC"/>
    <property type="match status" value="1"/>
</dbReference>
<dbReference type="SMART" id="SM00267">
    <property type="entry name" value="GGDEF"/>
    <property type="match status" value="1"/>
</dbReference>
<sequence>MPLDKYKNLLIKKMKQQLVNWFENEEMQVIDHIDVYRFLHSIKGTAGTLDMDNLYRLSDKLLHIATKRTKSWEKIELRDFLHDLVEIGFEYEQIHESLSSVSKERMVNVPLIQIIDDDISMLIFLKDNLEKKGWMVIANTEVDKAIEQYYDMHPDCIIIDVNLPEKSGFEVLSNLKQHTNRYFVPKIMFSINNDRETRMNAFKMGADDFIEKPIDVEEFLIRIERHLERKRIFDQSVLIDELTQVYNRKFLRDSYNRFISDIIRTNTAGTIAILDIDYFKKVNDTYGHVMGDKVLVEFAQFIKNSIRNTDTLFRYGGEEFIIFFQRAPEKDVKEILTRMLERFSAIEFKENQKIFTLTFSAGIYTIANKEIDLQTAIKTADEALYLAKKNGRARIESANQIQNELAKRVMHVSIVDDDALIRSILMNIFNSISLDYITLDVVAYEDGMQFFHSNRLKETGLHFLVLDGIMPVMDGLEILQKVRKTTSKQSVHVLMLTGRKSEHDIAEALRLGADDYVTKPFSLTELQARITRLIKRMVQ</sequence>
<evidence type="ECO:0000259" key="3">
    <source>
        <dbReference type="PROSITE" id="PS50110"/>
    </source>
</evidence>
<evidence type="ECO:0000259" key="5">
    <source>
        <dbReference type="PROSITE" id="PS50894"/>
    </source>
</evidence>
<dbReference type="PROSITE" id="PS50894">
    <property type="entry name" value="HPT"/>
    <property type="match status" value="1"/>
</dbReference>
<dbReference type="Pfam" id="PF00990">
    <property type="entry name" value="GGDEF"/>
    <property type="match status" value="1"/>
</dbReference>
<keyword evidence="7" id="KW-1185">Reference proteome</keyword>
<feature type="modified residue" description="4-aspartylphosphate" evidence="2">
    <location>
        <position position="160"/>
    </location>
</feature>
<dbReference type="PROSITE" id="PS50887">
    <property type="entry name" value="GGDEF"/>
    <property type="match status" value="1"/>
</dbReference>
<gene>
    <name evidence="6" type="ORF">CWS01_00625</name>
</gene>
<dbReference type="OrthoDB" id="9759607at2"/>
<dbReference type="InterPro" id="IPR043128">
    <property type="entry name" value="Rev_trsase/Diguanyl_cyclase"/>
</dbReference>